<evidence type="ECO:0000313" key="2">
    <source>
        <dbReference type="EMBL" id="ORZ00676.1"/>
    </source>
</evidence>
<name>A0A1X2HP72_SYNRA</name>
<sequence length="122" mass="13389">MIFLSTQASSIRTMDYGRQDPTIRLLYAIDHEHATCLTGAEDENVQGIKNICEVTTSQLEKVSRCLAKGDAQSLCRAKVMSKMALIAPVAEKEVYRAARDNSVAGSSASGIRQQKAPRQREC</sequence>
<organism evidence="2 3">
    <name type="scientific">Syncephalastrum racemosum</name>
    <name type="common">Filamentous fungus</name>
    <dbReference type="NCBI Taxonomy" id="13706"/>
    <lineage>
        <taxon>Eukaryota</taxon>
        <taxon>Fungi</taxon>
        <taxon>Fungi incertae sedis</taxon>
        <taxon>Mucoromycota</taxon>
        <taxon>Mucoromycotina</taxon>
        <taxon>Mucoromycetes</taxon>
        <taxon>Mucorales</taxon>
        <taxon>Syncephalastraceae</taxon>
        <taxon>Syncephalastrum</taxon>
    </lineage>
</organism>
<comment type="caution">
    <text evidence="2">The sequence shown here is derived from an EMBL/GenBank/DDBJ whole genome shotgun (WGS) entry which is preliminary data.</text>
</comment>
<accession>A0A1X2HP72</accession>
<reference evidence="2 3" key="1">
    <citation type="submission" date="2016-07" db="EMBL/GenBank/DDBJ databases">
        <title>Pervasive Adenine N6-methylation of Active Genes in Fungi.</title>
        <authorList>
            <consortium name="DOE Joint Genome Institute"/>
            <person name="Mondo S.J."/>
            <person name="Dannebaum R.O."/>
            <person name="Kuo R.C."/>
            <person name="Labutti K."/>
            <person name="Haridas S."/>
            <person name="Kuo A."/>
            <person name="Salamov A."/>
            <person name="Ahrendt S.R."/>
            <person name="Lipzen A."/>
            <person name="Sullivan W."/>
            <person name="Andreopoulos W.B."/>
            <person name="Clum A."/>
            <person name="Lindquist E."/>
            <person name="Daum C."/>
            <person name="Ramamoorthy G.K."/>
            <person name="Gryganskyi A."/>
            <person name="Culley D."/>
            <person name="Magnuson J.K."/>
            <person name="James T.Y."/>
            <person name="O'Malley M.A."/>
            <person name="Stajich J.E."/>
            <person name="Spatafora J.W."/>
            <person name="Visel A."/>
            <person name="Grigoriev I.V."/>
        </authorList>
    </citation>
    <scope>NUCLEOTIDE SEQUENCE [LARGE SCALE GENOMIC DNA]</scope>
    <source>
        <strain evidence="2 3">NRRL 2496</strain>
    </source>
</reference>
<protein>
    <submittedName>
        <fullName evidence="2">Uncharacterized protein</fullName>
    </submittedName>
</protein>
<dbReference type="AlphaFoldDB" id="A0A1X2HP72"/>
<proteinExistence type="predicted"/>
<dbReference type="OMA" id="GIKNICE"/>
<feature type="compositionally biased region" description="Polar residues" evidence="1">
    <location>
        <begin position="103"/>
        <end position="112"/>
    </location>
</feature>
<keyword evidence="3" id="KW-1185">Reference proteome</keyword>
<evidence type="ECO:0000256" key="1">
    <source>
        <dbReference type="SAM" id="MobiDB-lite"/>
    </source>
</evidence>
<gene>
    <name evidence="2" type="ORF">BCR43DRAFT_485621</name>
</gene>
<dbReference type="InParanoid" id="A0A1X2HP72"/>
<dbReference type="OrthoDB" id="2263259at2759"/>
<feature type="region of interest" description="Disordered" evidence="1">
    <location>
        <begin position="100"/>
        <end position="122"/>
    </location>
</feature>
<dbReference type="EMBL" id="MCGN01000002">
    <property type="protein sequence ID" value="ORZ00676.1"/>
    <property type="molecule type" value="Genomic_DNA"/>
</dbReference>
<dbReference type="Proteomes" id="UP000242180">
    <property type="component" value="Unassembled WGS sequence"/>
</dbReference>
<evidence type="ECO:0000313" key="3">
    <source>
        <dbReference type="Proteomes" id="UP000242180"/>
    </source>
</evidence>